<dbReference type="AlphaFoldDB" id="A0A0B2VVN4"/>
<feature type="compositionally biased region" description="Basic and acidic residues" evidence="2">
    <location>
        <begin position="651"/>
        <end position="666"/>
    </location>
</feature>
<dbReference type="OMA" id="TPSDFGW"/>
<evidence type="ECO:0000313" key="3">
    <source>
        <dbReference type="EMBL" id="KHN87596.1"/>
    </source>
</evidence>
<accession>A0A0B2VVN4</accession>
<feature type="compositionally biased region" description="Basic and acidic residues" evidence="2">
    <location>
        <begin position="62"/>
        <end position="74"/>
    </location>
</feature>
<feature type="compositionally biased region" description="Basic and acidic residues" evidence="2">
    <location>
        <begin position="589"/>
        <end position="614"/>
    </location>
</feature>
<feature type="coiled-coil region" evidence="1">
    <location>
        <begin position="118"/>
        <end position="246"/>
    </location>
</feature>
<keyword evidence="4" id="KW-1185">Reference proteome</keyword>
<protein>
    <submittedName>
        <fullName evidence="3">Uncharacterized protein</fullName>
    </submittedName>
</protein>
<dbReference type="Proteomes" id="UP000031036">
    <property type="component" value="Unassembled WGS sequence"/>
</dbReference>
<keyword evidence="1" id="KW-0175">Coiled coil</keyword>
<organism evidence="3 4">
    <name type="scientific">Toxocara canis</name>
    <name type="common">Canine roundworm</name>
    <dbReference type="NCBI Taxonomy" id="6265"/>
    <lineage>
        <taxon>Eukaryota</taxon>
        <taxon>Metazoa</taxon>
        <taxon>Ecdysozoa</taxon>
        <taxon>Nematoda</taxon>
        <taxon>Chromadorea</taxon>
        <taxon>Rhabditida</taxon>
        <taxon>Spirurina</taxon>
        <taxon>Ascaridomorpha</taxon>
        <taxon>Ascaridoidea</taxon>
        <taxon>Toxocaridae</taxon>
        <taxon>Toxocara</taxon>
    </lineage>
</organism>
<reference evidence="3 4" key="1">
    <citation type="submission" date="2014-11" db="EMBL/GenBank/DDBJ databases">
        <title>Genetic blueprint of the zoonotic pathogen Toxocara canis.</title>
        <authorList>
            <person name="Zhu X.-Q."/>
            <person name="Korhonen P.K."/>
            <person name="Cai H."/>
            <person name="Young N.D."/>
            <person name="Nejsum P."/>
            <person name="von Samson-Himmelstjerna G."/>
            <person name="Boag P.R."/>
            <person name="Tan P."/>
            <person name="Li Q."/>
            <person name="Min J."/>
            <person name="Yang Y."/>
            <person name="Wang X."/>
            <person name="Fang X."/>
            <person name="Hall R.S."/>
            <person name="Hofmann A."/>
            <person name="Sternberg P.W."/>
            <person name="Jex A.R."/>
            <person name="Gasser R.B."/>
        </authorList>
    </citation>
    <scope>NUCLEOTIDE SEQUENCE [LARGE SCALE GENOMIC DNA]</scope>
    <source>
        <strain evidence="3">PN_DK_2014</strain>
    </source>
</reference>
<feature type="coiled-coil region" evidence="1">
    <location>
        <begin position="294"/>
        <end position="328"/>
    </location>
</feature>
<evidence type="ECO:0000256" key="1">
    <source>
        <dbReference type="SAM" id="Coils"/>
    </source>
</evidence>
<dbReference type="EMBL" id="JPKZ01000400">
    <property type="protein sequence ID" value="KHN87596.1"/>
    <property type="molecule type" value="Genomic_DNA"/>
</dbReference>
<feature type="compositionally biased region" description="Basic and acidic residues" evidence="2">
    <location>
        <begin position="624"/>
        <end position="637"/>
    </location>
</feature>
<proteinExistence type="predicted"/>
<feature type="region of interest" description="Disordered" evidence="2">
    <location>
        <begin position="576"/>
        <end position="696"/>
    </location>
</feature>
<sequence>MLKGGCCNESCSNYLTGGTRMGDLIRDAFQASGIDEEMEKVIADAILQKWNDEQLIGGTAEKLNETESNPRNDPESPPSTPLQHPIRPGLDCAKVRLLTEQLWRRLERKYEVKLQAWKKGEEKQLDALLEKLRAEYKESIDAKHAQYNEMTRRKEEELRKVEERLREENRLEFEKRHMELQREWGEIEAERRDIRSSRDHLESAKANFAIRMENEEMRLRREKDAVERLHDEVAERARRLDELIRNAVSETERRERNWIAEKVNEWNAREAKLSEKCEHLCERIRQSGIDQTTIQEQSSTIKLLQANLEACRQKLAHSEGKLTEMESKLRHVHDYDEIKEENVKLRFELDNGVMAERLKAKEIEVGNLERRMKLVEEAATLRVRELKLQLKLMTEKLEKKSAECRKYRSSVTAAEHVVAVEPSRSSQNKLLPLSLSESLSSASANSSSSFDRNLRSRLKNLDQLSHQLDVSLEKYRSGYRRRGRADRHSFVNVTQGDMQKAHTHPDSEFEVAISEAGVSAPEIRPRDGLPTFITPLMTSTPLSTMDDRIAKASVDKLTTLEEASAETVPETTMLTPIALPANPSGENGSMERRKEAVGMREEDDFERRLRERAKGLRTASVPGEVEKKTEQPIHEADAAMQQYMSIVMQQRKKESEKNEKKDEPTSAKDNTPNADDSVEDVRVEHGEANSSSEIDW</sequence>
<gene>
    <name evidence="3" type="ORF">Tcan_18408</name>
</gene>
<dbReference type="STRING" id="6265.A0A0B2VVN4"/>
<dbReference type="OrthoDB" id="5820020at2759"/>
<evidence type="ECO:0000313" key="4">
    <source>
        <dbReference type="Proteomes" id="UP000031036"/>
    </source>
</evidence>
<evidence type="ECO:0000256" key="2">
    <source>
        <dbReference type="SAM" id="MobiDB-lite"/>
    </source>
</evidence>
<feature type="region of interest" description="Disordered" evidence="2">
    <location>
        <begin position="62"/>
        <end position="87"/>
    </location>
</feature>
<feature type="coiled-coil region" evidence="1">
    <location>
        <begin position="358"/>
        <end position="403"/>
    </location>
</feature>
<comment type="caution">
    <text evidence="3">The sequence shown here is derived from an EMBL/GenBank/DDBJ whole genome shotgun (WGS) entry which is preliminary data.</text>
</comment>
<name>A0A0B2VVN4_TOXCA</name>